<dbReference type="InterPro" id="IPR052710">
    <property type="entry name" value="CAAX_protease"/>
</dbReference>
<dbReference type="GO" id="GO:0080120">
    <property type="term" value="P:CAAX-box protein maturation"/>
    <property type="evidence" value="ECO:0007669"/>
    <property type="project" value="UniProtKB-ARBA"/>
</dbReference>
<dbReference type="GO" id="GO:0004175">
    <property type="term" value="F:endopeptidase activity"/>
    <property type="evidence" value="ECO:0007669"/>
    <property type="project" value="UniProtKB-ARBA"/>
</dbReference>
<dbReference type="InterPro" id="IPR003675">
    <property type="entry name" value="Rce1/LyrA-like_dom"/>
</dbReference>
<name>A0A2A8RAS1_BACCE</name>
<dbReference type="GO" id="GO:0006508">
    <property type="term" value="P:proteolysis"/>
    <property type="evidence" value="ECO:0007669"/>
    <property type="project" value="UniProtKB-KW"/>
</dbReference>
<evidence type="ECO:0000313" key="2">
    <source>
        <dbReference type="EMBL" id="PFN22039.1"/>
    </source>
</evidence>
<protein>
    <submittedName>
        <fullName evidence="2">CPBP family intramembrane metalloprotease</fullName>
    </submittedName>
</protein>
<proteinExistence type="predicted"/>
<accession>A0A2A8RAS1</accession>
<dbReference type="Pfam" id="PF02517">
    <property type="entry name" value="Rce1-like"/>
    <property type="match status" value="1"/>
</dbReference>
<dbReference type="EMBL" id="NUYN01000028">
    <property type="protein sequence ID" value="PFN22039.1"/>
    <property type="molecule type" value="Genomic_DNA"/>
</dbReference>
<evidence type="ECO:0000313" key="3">
    <source>
        <dbReference type="Proteomes" id="UP000225182"/>
    </source>
</evidence>
<dbReference type="PANTHER" id="PTHR36435:SF1">
    <property type="entry name" value="CAAX AMINO TERMINAL PROTEASE FAMILY PROTEIN"/>
    <property type="match status" value="1"/>
</dbReference>
<dbReference type="PANTHER" id="PTHR36435">
    <property type="entry name" value="SLR1288 PROTEIN"/>
    <property type="match status" value="1"/>
</dbReference>
<keyword evidence="2" id="KW-0482">Metalloprotease</keyword>
<dbReference type="RefSeq" id="WP_098385893.1">
    <property type="nucleotide sequence ID" value="NZ_NTXK01000033.1"/>
</dbReference>
<evidence type="ECO:0000259" key="1">
    <source>
        <dbReference type="Pfam" id="PF02517"/>
    </source>
</evidence>
<gene>
    <name evidence="2" type="ORF">COJ50_19405</name>
</gene>
<dbReference type="Proteomes" id="UP000225182">
    <property type="component" value="Unassembled WGS sequence"/>
</dbReference>
<keyword evidence="2" id="KW-0378">Hydrolase</keyword>
<dbReference type="AlphaFoldDB" id="A0A2A8RAS1"/>
<organism evidence="2 3">
    <name type="scientific">Bacillus cereus</name>
    <dbReference type="NCBI Taxonomy" id="1396"/>
    <lineage>
        <taxon>Bacteria</taxon>
        <taxon>Bacillati</taxon>
        <taxon>Bacillota</taxon>
        <taxon>Bacilli</taxon>
        <taxon>Bacillales</taxon>
        <taxon>Bacillaceae</taxon>
        <taxon>Bacillus</taxon>
        <taxon>Bacillus cereus group</taxon>
    </lineage>
</organism>
<dbReference type="GO" id="GO:0008237">
    <property type="term" value="F:metallopeptidase activity"/>
    <property type="evidence" value="ECO:0007669"/>
    <property type="project" value="UniProtKB-KW"/>
</dbReference>
<reference evidence="2 3" key="1">
    <citation type="submission" date="2017-09" db="EMBL/GenBank/DDBJ databases">
        <title>Large-scale bioinformatics analysis of Bacillus genomes uncovers conserved roles of natural products in bacterial physiology.</title>
        <authorList>
            <consortium name="Agbiome Team Llc"/>
            <person name="Bleich R.M."/>
            <person name="Grubbs K.J."/>
            <person name="Santa Maria K.C."/>
            <person name="Allen S.E."/>
            <person name="Farag S."/>
            <person name="Shank E.A."/>
            <person name="Bowers A."/>
        </authorList>
    </citation>
    <scope>NUCLEOTIDE SEQUENCE [LARGE SCALE GENOMIC DNA]</scope>
    <source>
        <strain evidence="2 3">AFS076905</strain>
    </source>
</reference>
<sequence length="214" mass="24557">MPKRYWGVIITYILFYLSIYVFEPVFINLFNLTTEAANAYGRILGYFLAFIVILILMKPDIERGSSNAYPPRKIILWCIYGVLIYFLVQAIYGLIAIVVFNMDLNSEHSEMIKTKFISFPFIIVNIAIFGPVLEEILTKKIILDTLRKRTNVYIACLTTALVFALLHMELASVIPYTLAGLVYAFLYVRTNRLIVPIVVHMTINTLAIVMKIIQ</sequence>
<feature type="domain" description="CAAX prenyl protease 2/Lysostaphin resistance protein A-like" evidence="1">
    <location>
        <begin position="119"/>
        <end position="205"/>
    </location>
</feature>
<keyword evidence="2" id="KW-0645">Protease</keyword>
<comment type="caution">
    <text evidence="2">The sequence shown here is derived from an EMBL/GenBank/DDBJ whole genome shotgun (WGS) entry which is preliminary data.</text>
</comment>